<gene>
    <name evidence="2" type="ORF">PO587_01100</name>
</gene>
<keyword evidence="3" id="KW-1185">Reference proteome</keyword>
<dbReference type="EMBL" id="JAQOSK010000001">
    <property type="protein sequence ID" value="MDC2953046.1"/>
    <property type="molecule type" value="Genomic_DNA"/>
</dbReference>
<evidence type="ECO:0000256" key="1">
    <source>
        <dbReference type="SAM" id="MobiDB-lite"/>
    </source>
</evidence>
<accession>A0ABT5FKK4</accession>
<evidence type="ECO:0000313" key="3">
    <source>
        <dbReference type="Proteomes" id="UP001221328"/>
    </source>
</evidence>
<reference evidence="2 3" key="1">
    <citation type="journal article" date="2015" name="Int. J. Syst. Evol. Microbiol.">
        <title>Streptomyces gilvifuscus sp. nov., an actinomycete that produces antibacterial compounds isolated from soil.</title>
        <authorList>
            <person name="Nguyen T.M."/>
            <person name="Kim J."/>
        </authorList>
    </citation>
    <scope>NUCLEOTIDE SEQUENCE [LARGE SCALE GENOMIC DNA]</scope>
    <source>
        <strain evidence="2 3">T113</strain>
    </source>
</reference>
<protein>
    <submittedName>
        <fullName evidence="2">Uncharacterized protein</fullName>
    </submittedName>
</protein>
<proteinExistence type="predicted"/>
<sequence length="51" mass="5329">MSDTSTMQPLSAETQGDAGHGRHRGPNSAQDGDTAPRGRHRKPAEDTEAAA</sequence>
<comment type="caution">
    <text evidence="2">The sequence shown here is derived from an EMBL/GenBank/DDBJ whole genome shotgun (WGS) entry which is preliminary data.</text>
</comment>
<dbReference type="Proteomes" id="UP001221328">
    <property type="component" value="Unassembled WGS sequence"/>
</dbReference>
<organism evidence="2 3">
    <name type="scientific">Streptomyces gilvifuscus</name>
    <dbReference type="NCBI Taxonomy" id="1550617"/>
    <lineage>
        <taxon>Bacteria</taxon>
        <taxon>Bacillati</taxon>
        <taxon>Actinomycetota</taxon>
        <taxon>Actinomycetes</taxon>
        <taxon>Kitasatosporales</taxon>
        <taxon>Streptomycetaceae</taxon>
        <taxon>Streptomyces</taxon>
    </lineage>
</organism>
<feature type="region of interest" description="Disordered" evidence="1">
    <location>
        <begin position="1"/>
        <end position="51"/>
    </location>
</feature>
<evidence type="ECO:0000313" key="2">
    <source>
        <dbReference type="EMBL" id="MDC2953046.1"/>
    </source>
</evidence>
<dbReference type="RefSeq" id="WP_200698610.1">
    <property type="nucleotide sequence ID" value="NZ_JAQOSK010000001.1"/>
</dbReference>
<feature type="compositionally biased region" description="Polar residues" evidence="1">
    <location>
        <begin position="1"/>
        <end position="14"/>
    </location>
</feature>
<name>A0ABT5FKK4_9ACTN</name>